<organism evidence="1 2">
    <name type="scientific">Exidia glandulosa HHB12029</name>
    <dbReference type="NCBI Taxonomy" id="1314781"/>
    <lineage>
        <taxon>Eukaryota</taxon>
        <taxon>Fungi</taxon>
        <taxon>Dikarya</taxon>
        <taxon>Basidiomycota</taxon>
        <taxon>Agaricomycotina</taxon>
        <taxon>Agaricomycetes</taxon>
        <taxon>Auriculariales</taxon>
        <taxon>Exidiaceae</taxon>
        <taxon>Exidia</taxon>
    </lineage>
</organism>
<name>A0A165B0M3_EXIGL</name>
<protein>
    <submittedName>
        <fullName evidence="1">Uncharacterized protein</fullName>
    </submittedName>
</protein>
<proteinExistence type="predicted"/>
<reference evidence="1 2" key="1">
    <citation type="journal article" date="2016" name="Mol. Biol. Evol.">
        <title>Comparative Genomics of Early-Diverging Mushroom-Forming Fungi Provides Insights into the Origins of Lignocellulose Decay Capabilities.</title>
        <authorList>
            <person name="Nagy L.G."/>
            <person name="Riley R."/>
            <person name="Tritt A."/>
            <person name="Adam C."/>
            <person name="Daum C."/>
            <person name="Floudas D."/>
            <person name="Sun H."/>
            <person name="Yadav J.S."/>
            <person name="Pangilinan J."/>
            <person name="Larsson K.H."/>
            <person name="Matsuura K."/>
            <person name="Barry K."/>
            <person name="Labutti K."/>
            <person name="Kuo R."/>
            <person name="Ohm R.A."/>
            <person name="Bhattacharya S.S."/>
            <person name="Shirouzu T."/>
            <person name="Yoshinaga Y."/>
            <person name="Martin F.M."/>
            <person name="Grigoriev I.V."/>
            <person name="Hibbett D.S."/>
        </authorList>
    </citation>
    <scope>NUCLEOTIDE SEQUENCE [LARGE SCALE GENOMIC DNA]</scope>
    <source>
        <strain evidence="1 2">HHB12029</strain>
    </source>
</reference>
<keyword evidence="2" id="KW-1185">Reference proteome</keyword>
<sequence length="358" mass="39937">MAASLDLPSHIPNIAWCQSCDKAHKPSISAAGQLVFKASYERHYPTAQVLTLRVIVAKFNAQRKRWVVVDEFVNTIAVQQLERQNVPRARPFFPGGYRRNTLVGLVQPDAGPAPNIPLGDRAGTVQLRLESAEQATYTTPFTISSHYFGLEDLSVPQQQALHLHEVVTRFLEIRIRDVWRLCTRDTRYEIGGTTRLIELRAPSNVFPFRFARDMASSFTRYKALMTGDPQTPIAHAFNAGFGAIPFVTVADAFLEADNVWSTISAEAQAKFLRAPRDADHLWTAVVAAAAEIKRTAAQHDVQRDHAPALKRRIKVEPGVDGGEPVRKKPRHSGERVLEVLDDGTVQAKIDYIDLTIDD</sequence>
<dbReference type="InParanoid" id="A0A165B0M3"/>
<evidence type="ECO:0000313" key="1">
    <source>
        <dbReference type="EMBL" id="KZV79616.1"/>
    </source>
</evidence>
<accession>A0A165B0M3</accession>
<evidence type="ECO:0000313" key="2">
    <source>
        <dbReference type="Proteomes" id="UP000077266"/>
    </source>
</evidence>
<dbReference type="EMBL" id="KV426587">
    <property type="protein sequence ID" value="KZV79616.1"/>
    <property type="molecule type" value="Genomic_DNA"/>
</dbReference>
<dbReference type="Proteomes" id="UP000077266">
    <property type="component" value="Unassembled WGS sequence"/>
</dbReference>
<gene>
    <name evidence="1" type="ORF">EXIGLDRAFT_706751</name>
</gene>
<dbReference type="AlphaFoldDB" id="A0A165B0M3"/>